<dbReference type="Gene3D" id="2.40.50.140">
    <property type="entry name" value="Nucleic acid-binding proteins"/>
    <property type="match status" value="1"/>
</dbReference>
<dbReference type="InterPro" id="IPR033714">
    <property type="entry name" value="tRNA_bind_bactPheRS"/>
</dbReference>
<dbReference type="SUPFAM" id="SSF54991">
    <property type="entry name" value="Anticodon-binding domain of PheRS"/>
    <property type="match status" value="1"/>
</dbReference>
<dbReference type="FunFam" id="3.50.40.10:FF:000001">
    <property type="entry name" value="Phenylalanine--tRNA ligase beta subunit"/>
    <property type="match status" value="1"/>
</dbReference>
<evidence type="ECO:0000256" key="10">
    <source>
        <dbReference type="ARBA" id="ARBA00022842"/>
    </source>
</evidence>
<feature type="binding site" evidence="15">
    <location>
        <position position="452"/>
    </location>
    <ligand>
        <name>Mg(2+)</name>
        <dbReference type="ChEBI" id="CHEBI:18420"/>
        <note>shared with alpha subunit</note>
    </ligand>
</feature>
<protein>
    <recommendedName>
        <fullName evidence="15">Phenylalanine--tRNA ligase beta subunit</fullName>
        <ecNumber evidence="15">6.1.1.20</ecNumber>
    </recommendedName>
    <alternativeName>
        <fullName evidence="15">Phenylalanyl-tRNA synthetase beta subunit</fullName>
        <shortName evidence="15">PheRS</shortName>
    </alternativeName>
</protein>
<dbReference type="SUPFAM" id="SSF55681">
    <property type="entry name" value="Class II aaRS and biotin synthetases"/>
    <property type="match status" value="1"/>
</dbReference>
<dbReference type="Pfam" id="PF03147">
    <property type="entry name" value="FDX-ACB"/>
    <property type="match status" value="1"/>
</dbReference>
<keyword evidence="6 15" id="KW-0436">Ligase</keyword>
<dbReference type="InterPro" id="IPR012340">
    <property type="entry name" value="NA-bd_OB-fold"/>
</dbReference>
<keyword evidence="13 15" id="KW-0030">Aminoacyl-tRNA synthetase</keyword>
<dbReference type="InterPro" id="IPR002547">
    <property type="entry name" value="tRNA-bd_dom"/>
</dbReference>
<keyword evidence="11 16" id="KW-0694">RNA-binding</keyword>
<dbReference type="FunFam" id="2.40.50.140:FF:000045">
    <property type="entry name" value="Phenylalanine--tRNA ligase beta subunit"/>
    <property type="match status" value="1"/>
</dbReference>
<dbReference type="PROSITE" id="PS51447">
    <property type="entry name" value="FDX_ACB"/>
    <property type="match status" value="1"/>
</dbReference>
<dbReference type="GO" id="GO:0000049">
    <property type="term" value="F:tRNA binding"/>
    <property type="evidence" value="ECO:0007669"/>
    <property type="project" value="UniProtKB-UniRule"/>
</dbReference>
<evidence type="ECO:0000256" key="12">
    <source>
        <dbReference type="ARBA" id="ARBA00022917"/>
    </source>
</evidence>
<dbReference type="Gene3D" id="3.30.70.380">
    <property type="entry name" value="Ferrodoxin-fold anticodon-binding domain"/>
    <property type="match status" value="1"/>
</dbReference>
<dbReference type="HAMAP" id="MF_00283">
    <property type="entry name" value="Phe_tRNA_synth_beta1"/>
    <property type="match status" value="1"/>
</dbReference>
<dbReference type="GO" id="GO:0005524">
    <property type="term" value="F:ATP binding"/>
    <property type="evidence" value="ECO:0007669"/>
    <property type="project" value="UniProtKB-UniRule"/>
</dbReference>
<dbReference type="Pfam" id="PF03484">
    <property type="entry name" value="B5"/>
    <property type="match status" value="1"/>
</dbReference>
<dbReference type="InterPro" id="IPR045864">
    <property type="entry name" value="aa-tRNA-synth_II/BPL/LPL"/>
</dbReference>
<gene>
    <name evidence="15 20" type="primary">pheT</name>
    <name evidence="20" type="ORF">AW10_03615</name>
</gene>
<evidence type="ECO:0000256" key="4">
    <source>
        <dbReference type="ARBA" id="ARBA00022490"/>
    </source>
</evidence>
<evidence type="ECO:0000256" key="3">
    <source>
        <dbReference type="ARBA" id="ARBA00011209"/>
    </source>
</evidence>
<comment type="subcellular location">
    <subcellularLocation>
        <location evidence="1 15">Cytoplasm</location>
    </subcellularLocation>
</comment>
<dbReference type="NCBIfam" id="TIGR00472">
    <property type="entry name" value="pheT_bact"/>
    <property type="match status" value="1"/>
</dbReference>
<evidence type="ECO:0000256" key="14">
    <source>
        <dbReference type="ARBA" id="ARBA00049255"/>
    </source>
</evidence>
<dbReference type="CDD" id="cd02796">
    <property type="entry name" value="tRNA_bind_bactPheRS"/>
    <property type="match status" value="1"/>
</dbReference>
<evidence type="ECO:0000259" key="17">
    <source>
        <dbReference type="PROSITE" id="PS50886"/>
    </source>
</evidence>
<evidence type="ECO:0000313" key="21">
    <source>
        <dbReference type="Proteomes" id="UP000021816"/>
    </source>
</evidence>
<dbReference type="AlphaFoldDB" id="A0A011NQK9"/>
<comment type="subunit">
    <text evidence="3 15">Tetramer of two alpha and two beta subunits.</text>
</comment>
<keyword evidence="7 15" id="KW-0479">Metal-binding</keyword>
<comment type="catalytic activity">
    <reaction evidence="14 15">
        <text>tRNA(Phe) + L-phenylalanine + ATP = L-phenylalanyl-tRNA(Phe) + AMP + diphosphate + H(+)</text>
        <dbReference type="Rhea" id="RHEA:19413"/>
        <dbReference type="Rhea" id="RHEA-COMP:9668"/>
        <dbReference type="Rhea" id="RHEA-COMP:9699"/>
        <dbReference type="ChEBI" id="CHEBI:15378"/>
        <dbReference type="ChEBI" id="CHEBI:30616"/>
        <dbReference type="ChEBI" id="CHEBI:33019"/>
        <dbReference type="ChEBI" id="CHEBI:58095"/>
        <dbReference type="ChEBI" id="CHEBI:78442"/>
        <dbReference type="ChEBI" id="CHEBI:78531"/>
        <dbReference type="ChEBI" id="CHEBI:456215"/>
        <dbReference type="EC" id="6.1.1.20"/>
    </reaction>
</comment>
<dbReference type="Gene3D" id="3.50.40.10">
    <property type="entry name" value="Phenylalanyl-trna Synthetase, Chain B, domain 3"/>
    <property type="match status" value="1"/>
</dbReference>
<dbReference type="Pfam" id="PF03483">
    <property type="entry name" value="B3_4"/>
    <property type="match status" value="1"/>
</dbReference>
<organism evidence="20 21">
    <name type="scientific">Candidatus Accumulibacter appositus</name>
    <dbReference type="NCBI Taxonomy" id="1454003"/>
    <lineage>
        <taxon>Bacteria</taxon>
        <taxon>Pseudomonadati</taxon>
        <taxon>Pseudomonadota</taxon>
        <taxon>Betaproteobacteria</taxon>
        <taxon>Candidatus Accumulibacter</taxon>
    </lineage>
</organism>
<feature type="domain" description="FDX-ACB" evidence="18">
    <location>
        <begin position="697"/>
        <end position="790"/>
    </location>
</feature>
<dbReference type="InterPro" id="IPR009061">
    <property type="entry name" value="DNA-bd_dom_put_sf"/>
</dbReference>
<dbReference type="Pfam" id="PF17759">
    <property type="entry name" value="tRNA_synthFbeta"/>
    <property type="match status" value="1"/>
</dbReference>
<feature type="binding site" evidence="15">
    <location>
        <position position="461"/>
    </location>
    <ligand>
        <name>Mg(2+)</name>
        <dbReference type="ChEBI" id="CHEBI:18420"/>
        <note>shared with alpha subunit</note>
    </ligand>
</feature>
<evidence type="ECO:0000256" key="15">
    <source>
        <dbReference type="HAMAP-Rule" id="MF_00283"/>
    </source>
</evidence>
<dbReference type="GO" id="GO:0004826">
    <property type="term" value="F:phenylalanine-tRNA ligase activity"/>
    <property type="evidence" value="ECO:0007669"/>
    <property type="project" value="UniProtKB-UniRule"/>
</dbReference>
<dbReference type="InterPro" id="IPR041616">
    <property type="entry name" value="PheRS_beta_core"/>
</dbReference>
<feature type="domain" description="TRNA-binding" evidence="17">
    <location>
        <begin position="39"/>
        <end position="148"/>
    </location>
</feature>
<evidence type="ECO:0000256" key="6">
    <source>
        <dbReference type="ARBA" id="ARBA00022598"/>
    </source>
</evidence>
<accession>A0A011NQK9</accession>
<dbReference type="SMART" id="SM00874">
    <property type="entry name" value="B5"/>
    <property type="match status" value="1"/>
</dbReference>
<evidence type="ECO:0000259" key="18">
    <source>
        <dbReference type="PROSITE" id="PS51447"/>
    </source>
</evidence>
<feature type="domain" description="B5" evidence="19">
    <location>
        <begin position="399"/>
        <end position="474"/>
    </location>
</feature>
<dbReference type="InterPro" id="IPR020825">
    <property type="entry name" value="Phe-tRNA_synthase-like_B3/B4"/>
</dbReference>
<reference evidence="20 21" key="1">
    <citation type="submission" date="2014-02" db="EMBL/GenBank/DDBJ databases">
        <title>Expanding our view of genomic diversity in Candidatus Accumulibacter clades.</title>
        <authorList>
            <person name="Skennerton C.T."/>
            <person name="Barr J.J."/>
            <person name="Slater F.R."/>
            <person name="Bond P.L."/>
            <person name="Tyson G.W."/>
        </authorList>
    </citation>
    <scope>NUCLEOTIDE SEQUENCE [LARGE SCALE GENOMIC DNA]</scope>
    <source>
        <strain evidence="21">BA-92</strain>
    </source>
</reference>
<dbReference type="EC" id="6.1.1.20" evidence="15"/>
<dbReference type="InterPro" id="IPR045060">
    <property type="entry name" value="Phe-tRNA-ligase_IIc_bsu"/>
</dbReference>
<dbReference type="SUPFAM" id="SSF46955">
    <property type="entry name" value="Putative DNA-binding domain"/>
    <property type="match status" value="1"/>
</dbReference>
<dbReference type="InterPro" id="IPR005146">
    <property type="entry name" value="B3/B4_tRNA-bd"/>
</dbReference>
<dbReference type="PATRIC" id="fig|1454003.3.peg.3674"/>
<dbReference type="STRING" id="1454003.AW10_03615"/>
<dbReference type="FunFam" id="3.30.56.10:FF:000002">
    <property type="entry name" value="Phenylalanine--tRNA ligase beta subunit"/>
    <property type="match status" value="1"/>
</dbReference>
<dbReference type="PANTHER" id="PTHR10947">
    <property type="entry name" value="PHENYLALANYL-TRNA SYNTHETASE BETA CHAIN AND LEUCINE-RICH REPEAT-CONTAINING PROTEIN 47"/>
    <property type="match status" value="1"/>
</dbReference>
<keyword evidence="10 15" id="KW-0460">Magnesium</keyword>
<comment type="cofactor">
    <cofactor evidence="15">
        <name>Mg(2+)</name>
        <dbReference type="ChEBI" id="CHEBI:18420"/>
    </cofactor>
    <text evidence="15">Binds 2 magnesium ions per tetramer.</text>
</comment>
<dbReference type="Pfam" id="PF01588">
    <property type="entry name" value="tRNA_bind"/>
    <property type="match status" value="1"/>
</dbReference>
<evidence type="ECO:0000256" key="13">
    <source>
        <dbReference type="ARBA" id="ARBA00023146"/>
    </source>
</evidence>
<evidence type="ECO:0000256" key="16">
    <source>
        <dbReference type="PROSITE-ProRule" id="PRU00209"/>
    </source>
</evidence>
<evidence type="ECO:0000256" key="2">
    <source>
        <dbReference type="ARBA" id="ARBA00008653"/>
    </source>
</evidence>
<feature type="binding site" evidence="15">
    <location>
        <position position="462"/>
    </location>
    <ligand>
        <name>Mg(2+)</name>
        <dbReference type="ChEBI" id="CHEBI:18420"/>
        <note>shared with alpha subunit</note>
    </ligand>
</feature>
<dbReference type="PROSITE" id="PS51483">
    <property type="entry name" value="B5"/>
    <property type="match status" value="1"/>
</dbReference>
<proteinExistence type="inferred from homology"/>
<dbReference type="CDD" id="cd00769">
    <property type="entry name" value="PheRS_beta_core"/>
    <property type="match status" value="1"/>
</dbReference>
<keyword evidence="12 15" id="KW-0648">Protein biosynthesis</keyword>
<evidence type="ECO:0000259" key="19">
    <source>
        <dbReference type="PROSITE" id="PS51483"/>
    </source>
</evidence>
<dbReference type="GO" id="GO:0000287">
    <property type="term" value="F:magnesium ion binding"/>
    <property type="evidence" value="ECO:0007669"/>
    <property type="project" value="UniProtKB-UniRule"/>
</dbReference>
<dbReference type="SUPFAM" id="SSF50249">
    <property type="entry name" value="Nucleic acid-binding proteins"/>
    <property type="match status" value="1"/>
</dbReference>
<comment type="caution">
    <text evidence="20">The sequence shown here is derived from an EMBL/GenBank/DDBJ whole genome shotgun (WGS) entry which is preliminary data.</text>
</comment>
<evidence type="ECO:0000256" key="8">
    <source>
        <dbReference type="ARBA" id="ARBA00022741"/>
    </source>
</evidence>
<evidence type="ECO:0000256" key="11">
    <source>
        <dbReference type="ARBA" id="ARBA00022884"/>
    </source>
</evidence>
<dbReference type="InterPro" id="IPR005147">
    <property type="entry name" value="tRNA_synthase_B5-dom"/>
</dbReference>
<dbReference type="Gene3D" id="3.30.930.10">
    <property type="entry name" value="Bira Bifunctional Protein, Domain 2"/>
    <property type="match status" value="1"/>
</dbReference>
<evidence type="ECO:0000256" key="9">
    <source>
        <dbReference type="ARBA" id="ARBA00022840"/>
    </source>
</evidence>
<keyword evidence="4 15" id="KW-0963">Cytoplasm</keyword>
<evidence type="ECO:0000256" key="5">
    <source>
        <dbReference type="ARBA" id="ARBA00022555"/>
    </source>
</evidence>
<evidence type="ECO:0000256" key="1">
    <source>
        <dbReference type="ARBA" id="ARBA00004496"/>
    </source>
</evidence>
<sequence>MKFSESWLRSFVDPVCSGGEFSHLLTMAGLEVEDEECVAPAFDKVVVAQVLEVEKHPDADRLNVCRVDIGGGETRQIVCGAPNAAAGIKVPCALPGAELPGGFTIKVAKVRGVASSGMLCSAKELGIADDAAGLLLLSADASVGEDIRRHLDLDDRLLTLKLTPNRADCLSLEGVSREVAALTGTAACFTPVDDVEVSIATARAIVLDAPEACPRYCGRVIAGVDAAAPTPTWMSRRLERSGIRPISALVDITNYVMLELGQPLHAFDNSRLHGAIHVRMARAGEKITLLNEQTLELQDDVLLIADEQRPLAMGGVMGGEESGISLATSELFLESAFFAPTAIAGRARRYSFVSDASHRFERGVDFGGTRRALERATRLVLDICGGQAGPVSEALATLPERHAVRLRPSRVAKVLGITLDAEYIGALFSRLALPFRRDAEDFIVTPPSYRFDIEIEEDLIEELARLHGYENIPATSPTGLLAMLPQTEQARPLARVRQIVADCGYQEVVNFAFVEEAWERDFADNGELIRLANPIASQLSVMRSTLIGGLVANVAGNLKRRQPRARFFETGRCFFRDPQGKPVAGFRQPWKLTALAYGSAFPEQWACAARKVDFFDVKGDLERLLAPRVARFESAQHPALHPGRSARVVVDGQAIGFVGELHPQWQQKYELPLAPVLFEVDLDAIVMASLAQYAEVSRQPPVIRDMAIVVDQALDLQPLIDGLIANRPEIVREINLFDVYVGRGVEAGKKSLAFRIMMQDTRKTLQEVDVEAAMQHLVAYLQETFAAQLRV</sequence>
<dbReference type="PANTHER" id="PTHR10947:SF0">
    <property type="entry name" value="PHENYLALANINE--TRNA LIGASE BETA SUBUNIT"/>
    <property type="match status" value="1"/>
</dbReference>
<keyword evidence="5 16" id="KW-0820">tRNA-binding</keyword>
<dbReference type="InterPro" id="IPR005121">
    <property type="entry name" value="Fdx_antiC-bd"/>
</dbReference>
<keyword evidence="9 15" id="KW-0067">ATP-binding</keyword>
<dbReference type="NCBIfam" id="NF045760">
    <property type="entry name" value="YtpR"/>
    <property type="match status" value="1"/>
</dbReference>
<dbReference type="SMART" id="SM00896">
    <property type="entry name" value="FDX-ACB"/>
    <property type="match status" value="1"/>
</dbReference>
<keyword evidence="8 15" id="KW-0547">Nucleotide-binding</keyword>
<dbReference type="Proteomes" id="UP000021816">
    <property type="component" value="Unassembled WGS sequence"/>
</dbReference>
<dbReference type="GO" id="GO:0009328">
    <property type="term" value="C:phenylalanine-tRNA ligase complex"/>
    <property type="evidence" value="ECO:0007669"/>
    <property type="project" value="TreeGrafter"/>
</dbReference>
<dbReference type="InterPro" id="IPR004532">
    <property type="entry name" value="Phe-tRNA-ligase_IIc_bsu_bact"/>
</dbReference>
<dbReference type="PROSITE" id="PS50886">
    <property type="entry name" value="TRBD"/>
    <property type="match status" value="1"/>
</dbReference>
<dbReference type="SUPFAM" id="SSF56037">
    <property type="entry name" value="PheT/TilS domain"/>
    <property type="match status" value="1"/>
</dbReference>
<dbReference type="GO" id="GO:0006432">
    <property type="term" value="P:phenylalanyl-tRNA aminoacylation"/>
    <property type="evidence" value="ECO:0007669"/>
    <property type="project" value="UniProtKB-UniRule"/>
</dbReference>
<evidence type="ECO:0000313" key="20">
    <source>
        <dbReference type="EMBL" id="EXI77601.1"/>
    </source>
</evidence>
<dbReference type="FunFam" id="3.30.930.10:FF:000022">
    <property type="entry name" value="Phenylalanine--tRNA ligase beta subunit"/>
    <property type="match status" value="1"/>
</dbReference>
<dbReference type="EMBL" id="JEMX01000096">
    <property type="protein sequence ID" value="EXI77601.1"/>
    <property type="molecule type" value="Genomic_DNA"/>
</dbReference>
<dbReference type="SMART" id="SM00873">
    <property type="entry name" value="B3_4"/>
    <property type="match status" value="1"/>
</dbReference>
<comment type="similarity">
    <text evidence="2 15">Belongs to the phenylalanyl-tRNA synthetase beta subunit family. Type 1 subfamily.</text>
</comment>
<dbReference type="Gene3D" id="3.30.56.10">
    <property type="match status" value="2"/>
</dbReference>
<feature type="binding site" evidence="15">
    <location>
        <position position="458"/>
    </location>
    <ligand>
        <name>Mg(2+)</name>
        <dbReference type="ChEBI" id="CHEBI:18420"/>
        <note>shared with alpha subunit</note>
    </ligand>
</feature>
<evidence type="ECO:0000256" key="7">
    <source>
        <dbReference type="ARBA" id="ARBA00022723"/>
    </source>
</evidence>
<dbReference type="InterPro" id="IPR036690">
    <property type="entry name" value="Fdx_antiC-bd_sf"/>
</dbReference>
<name>A0A011NQK9_9PROT</name>